<organism evidence="1 2">
    <name type="scientific">Rhipicephalus microplus</name>
    <name type="common">Cattle tick</name>
    <name type="synonym">Boophilus microplus</name>
    <dbReference type="NCBI Taxonomy" id="6941"/>
    <lineage>
        <taxon>Eukaryota</taxon>
        <taxon>Metazoa</taxon>
        <taxon>Ecdysozoa</taxon>
        <taxon>Arthropoda</taxon>
        <taxon>Chelicerata</taxon>
        <taxon>Arachnida</taxon>
        <taxon>Acari</taxon>
        <taxon>Parasitiformes</taxon>
        <taxon>Ixodida</taxon>
        <taxon>Ixodoidea</taxon>
        <taxon>Ixodidae</taxon>
        <taxon>Rhipicephalinae</taxon>
        <taxon>Rhipicephalus</taxon>
        <taxon>Boophilus</taxon>
    </lineage>
</organism>
<dbReference type="Proteomes" id="UP000821866">
    <property type="component" value="Chromosome 2"/>
</dbReference>
<evidence type="ECO:0000313" key="2">
    <source>
        <dbReference type="Proteomes" id="UP000821866"/>
    </source>
</evidence>
<comment type="caution">
    <text evidence="1">The sequence shown here is derived from an EMBL/GenBank/DDBJ whole genome shotgun (WGS) entry which is preliminary data.</text>
</comment>
<reference evidence="1" key="1">
    <citation type="journal article" date="2020" name="Cell">
        <title>Large-Scale Comparative Analyses of Tick Genomes Elucidate Their Genetic Diversity and Vector Capacities.</title>
        <authorList>
            <consortium name="Tick Genome and Microbiome Consortium (TIGMIC)"/>
            <person name="Jia N."/>
            <person name="Wang J."/>
            <person name="Shi W."/>
            <person name="Du L."/>
            <person name="Sun Y."/>
            <person name="Zhan W."/>
            <person name="Jiang J.F."/>
            <person name="Wang Q."/>
            <person name="Zhang B."/>
            <person name="Ji P."/>
            <person name="Bell-Sakyi L."/>
            <person name="Cui X.M."/>
            <person name="Yuan T.T."/>
            <person name="Jiang B.G."/>
            <person name="Yang W.F."/>
            <person name="Lam T.T."/>
            <person name="Chang Q.C."/>
            <person name="Ding S.J."/>
            <person name="Wang X.J."/>
            <person name="Zhu J.G."/>
            <person name="Ruan X.D."/>
            <person name="Zhao L."/>
            <person name="Wei J.T."/>
            <person name="Ye R.Z."/>
            <person name="Que T.C."/>
            <person name="Du C.H."/>
            <person name="Zhou Y.H."/>
            <person name="Cheng J.X."/>
            <person name="Dai P.F."/>
            <person name="Guo W.B."/>
            <person name="Han X.H."/>
            <person name="Huang E.J."/>
            <person name="Li L.F."/>
            <person name="Wei W."/>
            <person name="Gao Y.C."/>
            <person name="Liu J.Z."/>
            <person name="Shao H.Z."/>
            <person name="Wang X."/>
            <person name="Wang C.C."/>
            <person name="Yang T.C."/>
            <person name="Huo Q.B."/>
            <person name="Li W."/>
            <person name="Chen H.Y."/>
            <person name="Chen S.E."/>
            <person name="Zhou L.G."/>
            <person name="Ni X.B."/>
            <person name="Tian J.H."/>
            <person name="Sheng Y."/>
            <person name="Liu T."/>
            <person name="Pan Y.S."/>
            <person name="Xia L.Y."/>
            <person name="Li J."/>
            <person name="Zhao F."/>
            <person name="Cao W.C."/>
        </authorList>
    </citation>
    <scope>NUCLEOTIDE SEQUENCE</scope>
    <source>
        <strain evidence="1">Rmic-2018</strain>
    </source>
</reference>
<dbReference type="EMBL" id="JABSTU010000004">
    <property type="protein sequence ID" value="KAH8034566.1"/>
    <property type="molecule type" value="Genomic_DNA"/>
</dbReference>
<keyword evidence="2" id="KW-1185">Reference proteome</keyword>
<sequence>MRPPRNSGAPFSSTITTGVTCAFSVKPELRWFRPGVRGRTGTVTRFAALPPPQRNDRATRLGLTGRGRDRCAAIFSSAASDWTQRRRSIRQTWPSPLPWRPSIVTPASPPPHHFLVAAARLVAFLGGHKCSRQNPSPFSRCDNRSSFGFPLGPVSSFPSLNGAQNRDAFASLYPVLSSFRSADSAAGIFPK</sequence>
<protein>
    <submittedName>
        <fullName evidence="1">Uncharacterized protein</fullName>
    </submittedName>
</protein>
<accession>A0A9J6EJR5</accession>
<proteinExistence type="predicted"/>
<evidence type="ECO:0000313" key="1">
    <source>
        <dbReference type="EMBL" id="KAH8034566.1"/>
    </source>
</evidence>
<name>A0A9J6EJR5_RHIMP</name>
<reference evidence="1" key="2">
    <citation type="submission" date="2021-09" db="EMBL/GenBank/DDBJ databases">
        <authorList>
            <person name="Jia N."/>
            <person name="Wang J."/>
            <person name="Shi W."/>
            <person name="Du L."/>
            <person name="Sun Y."/>
            <person name="Zhan W."/>
            <person name="Jiang J."/>
            <person name="Wang Q."/>
            <person name="Zhang B."/>
            <person name="Ji P."/>
            <person name="Sakyi L.B."/>
            <person name="Cui X."/>
            <person name="Yuan T."/>
            <person name="Jiang B."/>
            <person name="Yang W."/>
            <person name="Lam T.T.-Y."/>
            <person name="Chang Q."/>
            <person name="Ding S."/>
            <person name="Wang X."/>
            <person name="Zhu J."/>
            <person name="Ruan X."/>
            <person name="Zhao L."/>
            <person name="Wei J."/>
            <person name="Que T."/>
            <person name="Du C."/>
            <person name="Cheng J."/>
            <person name="Dai P."/>
            <person name="Han X."/>
            <person name="Huang E."/>
            <person name="Gao Y."/>
            <person name="Liu J."/>
            <person name="Shao H."/>
            <person name="Ye R."/>
            <person name="Li L."/>
            <person name="Wei W."/>
            <person name="Wang X."/>
            <person name="Wang C."/>
            <person name="Huo Q."/>
            <person name="Li W."/>
            <person name="Guo W."/>
            <person name="Chen H."/>
            <person name="Chen S."/>
            <person name="Zhou L."/>
            <person name="Zhou L."/>
            <person name="Ni X."/>
            <person name="Tian J."/>
            <person name="Zhou Y."/>
            <person name="Sheng Y."/>
            <person name="Liu T."/>
            <person name="Pan Y."/>
            <person name="Xia L."/>
            <person name="Li J."/>
            <person name="Zhao F."/>
            <person name="Cao W."/>
        </authorList>
    </citation>
    <scope>NUCLEOTIDE SEQUENCE</scope>
    <source>
        <strain evidence="1">Rmic-2018</strain>
        <tissue evidence="1">Larvae</tissue>
    </source>
</reference>
<gene>
    <name evidence="1" type="ORF">HPB51_025717</name>
</gene>
<dbReference type="AlphaFoldDB" id="A0A9J6EJR5"/>